<dbReference type="Proteomes" id="UP000238882">
    <property type="component" value="Unassembled WGS sequence"/>
</dbReference>
<proteinExistence type="inferred from homology"/>
<dbReference type="GO" id="GO:0005886">
    <property type="term" value="C:plasma membrane"/>
    <property type="evidence" value="ECO:0007669"/>
    <property type="project" value="UniProtKB-SubCell"/>
</dbReference>
<evidence type="ECO:0000256" key="4">
    <source>
        <dbReference type="ARBA" id="ARBA00022692"/>
    </source>
</evidence>
<accession>A0A2S7WTR7</accession>
<comment type="subcellular location">
    <subcellularLocation>
        <location evidence="1 7">Cell membrane</location>
        <topology evidence="1 7">Multi-pass membrane protein</topology>
    </subcellularLocation>
</comment>
<comment type="similarity">
    <text evidence="2 7">Belongs to the cytochrome c oxidase subunit 3 family.</text>
</comment>
<keyword evidence="5 8" id="KW-1133">Transmembrane helix</keyword>
<evidence type="ECO:0000256" key="5">
    <source>
        <dbReference type="ARBA" id="ARBA00022989"/>
    </source>
</evidence>
<feature type="transmembrane region" description="Helical" evidence="8">
    <location>
        <begin position="25"/>
        <end position="45"/>
    </location>
</feature>
<dbReference type="AlphaFoldDB" id="A0A2S7WTR7"/>
<dbReference type="InterPro" id="IPR000298">
    <property type="entry name" value="Cyt_c_oxidase-like_su3"/>
</dbReference>
<keyword evidence="3" id="KW-1003">Cell membrane</keyword>
<organism evidence="10 11">
    <name type="scientific">Polaribacter porphyrae</name>
    <dbReference type="NCBI Taxonomy" id="1137780"/>
    <lineage>
        <taxon>Bacteria</taxon>
        <taxon>Pseudomonadati</taxon>
        <taxon>Bacteroidota</taxon>
        <taxon>Flavobacteriia</taxon>
        <taxon>Flavobacteriales</taxon>
        <taxon>Flavobacteriaceae</taxon>
    </lineage>
</organism>
<name>A0A2S7WTR7_9FLAO</name>
<dbReference type="OrthoDB" id="679789at2"/>
<dbReference type="EMBL" id="MSCN01000001">
    <property type="protein sequence ID" value="PQJ80974.1"/>
    <property type="molecule type" value="Genomic_DNA"/>
</dbReference>
<dbReference type="PANTHER" id="PTHR11403:SF2">
    <property type="entry name" value="CYTOCHROME BO(3) UBIQUINOL OXIDASE SUBUNIT 3"/>
    <property type="match status" value="1"/>
</dbReference>
<dbReference type="InterPro" id="IPR024791">
    <property type="entry name" value="Cyt_c/ubiquinol_Oxase_su3"/>
</dbReference>
<feature type="transmembrane region" description="Helical" evidence="8">
    <location>
        <begin position="89"/>
        <end position="109"/>
    </location>
</feature>
<gene>
    <name evidence="10" type="ORF">BTO18_10065</name>
</gene>
<evidence type="ECO:0000313" key="11">
    <source>
        <dbReference type="Proteomes" id="UP000238882"/>
    </source>
</evidence>
<evidence type="ECO:0000256" key="8">
    <source>
        <dbReference type="SAM" id="Phobius"/>
    </source>
</evidence>
<feature type="transmembrane region" description="Helical" evidence="8">
    <location>
        <begin position="129"/>
        <end position="156"/>
    </location>
</feature>
<comment type="caution">
    <text evidence="10">The sequence shown here is derived from an EMBL/GenBank/DDBJ whole genome shotgun (WGS) entry which is preliminary data.</text>
</comment>
<dbReference type="PANTHER" id="PTHR11403">
    <property type="entry name" value="CYTOCHROME C OXIDASE SUBUNIT III"/>
    <property type="match status" value="1"/>
</dbReference>
<dbReference type="Gene3D" id="1.20.120.80">
    <property type="entry name" value="Cytochrome c oxidase, subunit III, four-helix bundle"/>
    <property type="match status" value="1"/>
</dbReference>
<dbReference type="PROSITE" id="PS50253">
    <property type="entry name" value="COX3"/>
    <property type="match status" value="1"/>
</dbReference>
<keyword evidence="4 7" id="KW-0812">Transmembrane</keyword>
<dbReference type="InterPro" id="IPR013833">
    <property type="entry name" value="Cyt_c_oxidase_su3_a-hlx"/>
</dbReference>
<feature type="domain" description="Heme-copper oxidase subunit III family profile" evidence="9">
    <location>
        <begin position="1"/>
        <end position="197"/>
    </location>
</feature>
<evidence type="ECO:0000256" key="3">
    <source>
        <dbReference type="ARBA" id="ARBA00022475"/>
    </source>
</evidence>
<evidence type="ECO:0000256" key="7">
    <source>
        <dbReference type="RuleBase" id="RU003376"/>
    </source>
</evidence>
<feature type="transmembrane region" description="Helical" evidence="8">
    <location>
        <begin position="177"/>
        <end position="196"/>
    </location>
</feature>
<dbReference type="GO" id="GO:0004129">
    <property type="term" value="F:cytochrome-c oxidase activity"/>
    <property type="evidence" value="ECO:0007669"/>
    <property type="project" value="InterPro"/>
</dbReference>
<reference evidence="10 11" key="1">
    <citation type="submission" date="2016-12" db="EMBL/GenBank/DDBJ databases">
        <title>Trade-off between light-utilization and light-protection in marine flavobacteria.</title>
        <authorList>
            <person name="Kumagai Y."/>
            <person name="Yoshizawa S."/>
            <person name="Kogure K."/>
            <person name="Iwasaki W."/>
        </authorList>
    </citation>
    <scope>NUCLEOTIDE SEQUENCE [LARGE SCALE GENOMIC DNA]</scope>
    <source>
        <strain evidence="10 11">NBRC 108759</strain>
    </source>
</reference>
<sequence length="197" mass="23071">MNMIKEQTLEQEYVAAKKKSAKPMLWISMISMVMFFAGLTSAYVISMKRDDWVSFELPQSFYISTFLIVASSVTLFLSQRFLKQDKRQLSLITVIITLLLGVGFIWQQYVGFNQLRSIGLFFTGPESTVSTSFIIGITFMHVLHLIAGIIVLFVVIYNHFKYKYKSDDMLGFELGAIFWHFVDILWIYLFFFFYFIR</sequence>
<feature type="transmembrane region" description="Helical" evidence="8">
    <location>
        <begin position="57"/>
        <end position="77"/>
    </location>
</feature>
<evidence type="ECO:0000259" key="9">
    <source>
        <dbReference type="PROSITE" id="PS50253"/>
    </source>
</evidence>
<keyword evidence="6 8" id="KW-0472">Membrane</keyword>
<evidence type="ECO:0000256" key="1">
    <source>
        <dbReference type="ARBA" id="ARBA00004651"/>
    </source>
</evidence>
<dbReference type="InterPro" id="IPR035973">
    <property type="entry name" value="Cyt_c_oxidase_su3-like_sf"/>
</dbReference>
<protein>
    <submittedName>
        <fullName evidence="10">Cytochrome oxidase subunit III</fullName>
    </submittedName>
</protein>
<evidence type="ECO:0000256" key="2">
    <source>
        <dbReference type="ARBA" id="ARBA00010581"/>
    </source>
</evidence>
<dbReference type="GO" id="GO:0019646">
    <property type="term" value="P:aerobic electron transport chain"/>
    <property type="evidence" value="ECO:0007669"/>
    <property type="project" value="InterPro"/>
</dbReference>
<dbReference type="Pfam" id="PF00510">
    <property type="entry name" value="COX3"/>
    <property type="match status" value="1"/>
</dbReference>
<dbReference type="SUPFAM" id="SSF81452">
    <property type="entry name" value="Cytochrome c oxidase subunit III-like"/>
    <property type="match status" value="1"/>
</dbReference>
<keyword evidence="11" id="KW-1185">Reference proteome</keyword>
<evidence type="ECO:0000256" key="6">
    <source>
        <dbReference type="ARBA" id="ARBA00023136"/>
    </source>
</evidence>
<evidence type="ECO:0000313" key="10">
    <source>
        <dbReference type="EMBL" id="PQJ80974.1"/>
    </source>
</evidence>